<accession>A0ABW3R664</accession>
<dbReference type="Proteomes" id="UP001597168">
    <property type="component" value="Unassembled WGS sequence"/>
</dbReference>
<name>A0ABW3R664_9PSEU</name>
<reference evidence="3" key="1">
    <citation type="journal article" date="2019" name="Int. J. Syst. Evol. Microbiol.">
        <title>The Global Catalogue of Microorganisms (GCM) 10K type strain sequencing project: providing services to taxonomists for standard genome sequencing and annotation.</title>
        <authorList>
            <consortium name="The Broad Institute Genomics Platform"/>
            <consortium name="The Broad Institute Genome Sequencing Center for Infectious Disease"/>
            <person name="Wu L."/>
            <person name="Ma J."/>
        </authorList>
    </citation>
    <scope>NUCLEOTIDE SEQUENCE [LARGE SCALE GENOMIC DNA]</scope>
    <source>
        <strain evidence="3">CCUG 60214</strain>
    </source>
</reference>
<proteinExistence type="predicted"/>
<feature type="compositionally biased region" description="Basic residues" evidence="1">
    <location>
        <begin position="1"/>
        <end position="10"/>
    </location>
</feature>
<protein>
    <submittedName>
        <fullName evidence="2">DUF3558 family protein</fullName>
    </submittedName>
</protein>
<feature type="region of interest" description="Disordered" evidence="1">
    <location>
        <begin position="38"/>
        <end position="74"/>
    </location>
</feature>
<keyword evidence="3" id="KW-1185">Reference proteome</keyword>
<organism evidence="2 3">
    <name type="scientific">Saccharothrix hoggarensis</name>
    <dbReference type="NCBI Taxonomy" id="913853"/>
    <lineage>
        <taxon>Bacteria</taxon>
        <taxon>Bacillati</taxon>
        <taxon>Actinomycetota</taxon>
        <taxon>Actinomycetes</taxon>
        <taxon>Pseudonocardiales</taxon>
        <taxon>Pseudonocardiaceae</taxon>
        <taxon>Saccharothrix</taxon>
    </lineage>
</organism>
<sequence>MTHPDHHRRPPTTAPRPGVRRDTARLVLVLAAGLLGAGCSGGEAAPRTPSPSTPSSTSSPSSTTPTTPQQDKHTLAELARRPCLALDARDLDALGITGPGEEEPGENGPSCLWRVGGQNVNLRLDVPASYAQTMTEGGRVSRVRIGRHTATQAEFHRICFTFVEVDGPDHLVGSTTIPEPDAPQSGACPAGLSVVASALTHIG</sequence>
<feature type="region of interest" description="Disordered" evidence="1">
    <location>
        <begin position="1"/>
        <end position="23"/>
    </location>
</feature>
<feature type="compositionally biased region" description="Low complexity" evidence="1">
    <location>
        <begin position="53"/>
        <end position="68"/>
    </location>
</feature>
<gene>
    <name evidence="2" type="ORF">ACFQ3T_35850</name>
</gene>
<dbReference type="RefSeq" id="WP_380730483.1">
    <property type="nucleotide sequence ID" value="NZ_JBHTLK010000425.1"/>
</dbReference>
<dbReference type="InterPro" id="IPR024520">
    <property type="entry name" value="DUF3558"/>
</dbReference>
<evidence type="ECO:0000313" key="3">
    <source>
        <dbReference type="Proteomes" id="UP001597168"/>
    </source>
</evidence>
<evidence type="ECO:0000313" key="2">
    <source>
        <dbReference type="EMBL" id="MFD1152543.1"/>
    </source>
</evidence>
<dbReference type="EMBL" id="JBHTLK010000425">
    <property type="protein sequence ID" value="MFD1152543.1"/>
    <property type="molecule type" value="Genomic_DNA"/>
</dbReference>
<evidence type="ECO:0000256" key="1">
    <source>
        <dbReference type="SAM" id="MobiDB-lite"/>
    </source>
</evidence>
<comment type="caution">
    <text evidence="2">The sequence shown here is derived from an EMBL/GenBank/DDBJ whole genome shotgun (WGS) entry which is preliminary data.</text>
</comment>
<dbReference type="Pfam" id="PF12079">
    <property type="entry name" value="DUF3558"/>
    <property type="match status" value="1"/>
</dbReference>